<dbReference type="STRING" id="137591.AO080_09285"/>
<keyword evidence="1" id="KW-1133">Transmembrane helix</keyword>
<gene>
    <name evidence="2" type="ORF">QX99_01520</name>
</gene>
<feature type="transmembrane region" description="Helical" evidence="1">
    <location>
        <begin position="163"/>
        <end position="180"/>
    </location>
</feature>
<feature type="transmembrane region" description="Helical" evidence="1">
    <location>
        <begin position="298"/>
        <end position="314"/>
    </location>
</feature>
<feature type="transmembrane region" description="Helical" evidence="1">
    <location>
        <begin position="186"/>
        <end position="202"/>
    </location>
</feature>
<evidence type="ECO:0000313" key="3">
    <source>
        <dbReference type="Proteomes" id="UP000032287"/>
    </source>
</evidence>
<name>A0A0D1LWX1_9LACO</name>
<keyword evidence="1" id="KW-0472">Membrane</keyword>
<organism evidence="2 3">
    <name type="scientific">Weissella cibaria</name>
    <dbReference type="NCBI Taxonomy" id="137591"/>
    <lineage>
        <taxon>Bacteria</taxon>
        <taxon>Bacillati</taxon>
        <taxon>Bacillota</taxon>
        <taxon>Bacilli</taxon>
        <taxon>Lactobacillales</taxon>
        <taxon>Lactobacillaceae</taxon>
        <taxon>Weissella</taxon>
    </lineage>
</organism>
<evidence type="ECO:0008006" key="4">
    <source>
        <dbReference type="Google" id="ProtNLM"/>
    </source>
</evidence>
<accession>A0A0D1LWX1</accession>
<feature type="transmembrane region" description="Helical" evidence="1">
    <location>
        <begin position="141"/>
        <end position="156"/>
    </location>
</feature>
<feature type="transmembrane region" description="Helical" evidence="1">
    <location>
        <begin position="7"/>
        <end position="28"/>
    </location>
</feature>
<dbReference type="RefSeq" id="WP_043709874.1">
    <property type="nucleotide sequence ID" value="NZ_JALOCT010000001.1"/>
</dbReference>
<feature type="transmembrane region" description="Helical" evidence="1">
    <location>
        <begin position="68"/>
        <end position="101"/>
    </location>
</feature>
<dbReference type="AlphaFoldDB" id="A0A0D1LWX1"/>
<reference evidence="2 3" key="1">
    <citation type="journal article" date="2015" name="Microbiology (Mosc.)">
        <title>Genomics of the Weissella cibaria species with an examination of its metabolic traits.</title>
        <authorList>
            <person name="Lynch K.M."/>
            <person name="Lucid A."/>
            <person name="Arendt E.K."/>
            <person name="Sleator R.D."/>
            <person name="Lucey B."/>
            <person name="Coffey A."/>
        </authorList>
    </citation>
    <scope>NUCLEOTIDE SEQUENCE [LARGE SCALE GENOMIC DNA]</scope>
    <source>
        <strain evidence="2 3">MG1</strain>
    </source>
</reference>
<feature type="transmembrane region" description="Helical" evidence="1">
    <location>
        <begin position="347"/>
        <end position="366"/>
    </location>
</feature>
<feature type="transmembrane region" description="Helical" evidence="1">
    <location>
        <begin position="274"/>
        <end position="291"/>
    </location>
</feature>
<sequence precursor="true">MTKKIGRIILIVVMIMLVIGLSLVTMSASPLYRTNQWVDTNAMFSMGRALASGMVPYRDIVEQRGPLMFGLFAIASFISKTSFIGVFVIEVINALIVYFFASKIAAFYFDNKNVASVLGLLGPGVMVGTHAFELGGAPEEFAFPVIMGFIYLAFLWQRHNKQLRPWLYLIAGFGLFYVFWVKYAMIGALIIFFLYVGFGLLADRNWRGLFMAVGLSLIGFLVPSAVMLGVFYQHHALQSLIDVYFKMNMMAYGENQNGIISQLVNSLGLFAEPINQHWLITAITAVGLVLTKIGRQRSMLFMMFFGTVAMLVLTHFVREYYVLLLMPFFVVALFQLFAWLINWQKELLRPVMLLVMIGIFVIPFYGNSYIKTATPRDAHQPFLARHGQPTDQSVQERFAADMHKKSKHPSILMVNSLDSGFFLAANTHPVTRYFHLMNMTYDEFPEMYNSFSDTMTHRRVQYVVVFVPGNQPLAIDMRNTLNGVHPYNKAPLVKNYRLIDTGYQLLAGKPKNWALFELK</sequence>
<feature type="transmembrane region" description="Helical" evidence="1">
    <location>
        <begin position="320"/>
        <end position="340"/>
    </location>
</feature>
<comment type="caution">
    <text evidence="2">The sequence shown here is derived from an EMBL/GenBank/DDBJ whole genome shotgun (WGS) entry which is preliminary data.</text>
</comment>
<dbReference type="Proteomes" id="UP000032287">
    <property type="component" value="Unassembled WGS sequence"/>
</dbReference>
<evidence type="ECO:0000256" key="1">
    <source>
        <dbReference type="SAM" id="Phobius"/>
    </source>
</evidence>
<dbReference type="PATRIC" id="fig|137591.25.peg.1491"/>
<keyword evidence="1" id="KW-0812">Transmembrane</keyword>
<protein>
    <recommendedName>
        <fullName evidence="4">Glycosyltransferase RgtA/B/C/D-like domain-containing protein</fullName>
    </recommendedName>
</protein>
<feature type="transmembrane region" description="Helical" evidence="1">
    <location>
        <begin position="209"/>
        <end position="232"/>
    </location>
</feature>
<proteinExistence type="predicted"/>
<feature type="transmembrane region" description="Helical" evidence="1">
    <location>
        <begin position="113"/>
        <end position="135"/>
    </location>
</feature>
<dbReference type="EMBL" id="JWHU01000034">
    <property type="protein sequence ID" value="KIU19504.1"/>
    <property type="molecule type" value="Genomic_DNA"/>
</dbReference>
<keyword evidence="3" id="KW-1185">Reference proteome</keyword>
<evidence type="ECO:0000313" key="2">
    <source>
        <dbReference type="EMBL" id="KIU19504.1"/>
    </source>
</evidence>